<comment type="caution">
    <text evidence="3">The sequence shown here is derived from an EMBL/GenBank/DDBJ whole genome shotgun (WGS) entry which is preliminary data.</text>
</comment>
<dbReference type="Proteomes" id="UP000249538">
    <property type="component" value="Unassembled WGS sequence"/>
</dbReference>
<reference evidence="3 4" key="1">
    <citation type="submission" date="2018-06" db="EMBL/GenBank/DDBJ databases">
        <title>Genomic Encyclopedia of Archaeal and Bacterial Type Strains, Phase II (KMG-II): from individual species to whole genera.</title>
        <authorList>
            <person name="Goeker M."/>
        </authorList>
    </citation>
    <scope>NUCLEOTIDE SEQUENCE [LARGE SCALE GENOMIC DNA]</scope>
    <source>
        <strain evidence="3 4">DSM 18774</strain>
    </source>
</reference>
<dbReference type="GO" id="GO:0005509">
    <property type="term" value="F:calcium ion binding"/>
    <property type="evidence" value="ECO:0007669"/>
    <property type="project" value="InterPro"/>
</dbReference>
<dbReference type="EMBL" id="QKZS01000016">
    <property type="protein sequence ID" value="PZX49280.1"/>
    <property type="molecule type" value="Genomic_DNA"/>
</dbReference>
<dbReference type="AlphaFoldDB" id="A0A2W7QT70"/>
<feature type="compositionally biased region" description="Basic and acidic residues" evidence="1">
    <location>
        <begin position="112"/>
        <end position="124"/>
    </location>
</feature>
<protein>
    <recommendedName>
        <fullName evidence="2">EF-hand domain-containing protein</fullName>
    </recommendedName>
</protein>
<dbReference type="InterPro" id="IPR018247">
    <property type="entry name" value="EF_Hand_1_Ca_BS"/>
</dbReference>
<dbReference type="PROSITE" id="PS00018">
    <property type="entry name" value="EF_HAND_1"/>
    <property type="match status" value="1"/>
</dbReference>
<dbReference type="InterPro" id="IPR002048">
    <property type="entry name" value="EF_hand_dom"/>
</dbReference>
<feature type="compositionally biased region" description="Pro residues" evidence="1">
    <location>
        <begin position="125"/>
        <end position="134"/>
    </location>
</feature>
<gene>
    <name evidence="3" type="ORF">LX76_03915</name>
</gene>
<accession>A0A2W7QT70</accession>
<proteinExistence type="predicted"/>
<evidence type="ECO:0000259" key="2">
    <source>
        <dbReference type="PROSITE" id="PS50222"/>
    </source>
</evidence>
<sequence>MCSVTVSQIYSGTAADLISAIQKAVAAQQADVLTEARRPPPPPPPPPPSSDIDVASLVQALMVADTNKDGTLSSDELSALSESAVTSPAVASLPAVPQADTAEAEPAAEVEAAARSEAAARPEEPPPQATAPPEPEAEQSPLGSLENAMAMKAADNGAPTDAALARRFLTLLAEVG</sequence>
<evidence type="ECO:0000313" key="4">
    <source>
        <dbReference type="Proteomes" id="UP000249538"/>
    </source>
</evidence>
<evidence type="ECO:0000256" key="1">
    <source>
        <dbReference type="SAM" id="MobiDB-lite"/>
    </source>
</evidence>
<feature type="domain" description="EF-hand" evidence="2">
    <location>
        <begin position="52"/>
        <end position="87"/>
    </location>
</feature>
<organism evidence="3 4">
    <name type="scientific">Cereibacter changlensis</name>
    <dbReference type="NCBI Taxonomy" id="402884"/>
    <lineage>
        <taxon>Bacteria</taxon>
        <taxon>Pseudomonadati</taxon>
        <taxon>Pseudomonadota</taxon>
        <taxon>Alphaproteobacteria</taxon>
        <taxon>Rhodobacterales</taxon>
        <taxon>Paracoccaceae</taxon>
        <taxon>Cereibacter</taxon>
    </lineage>
</organism>
<evidence type="ECO:0000313" key="3">
    <source>
        <dbReference type="EMBL" id="PZX49280.1"/>
    </source>
</evidence>
<name>A0A2W7QT70_9RHOB</name>
<dbReference type="PROSITE" id="PS50222">
    <property type="entry name" value="EF_HAND_2"/>
    <property type="match status" value="1"/>
</dbReference>
<feature type="region of interest" description="Disordered" evidence="1">
    <location>
        <begin position="78"/>
        <end position="154"/>
    </location>
</feature>